<keyword evidence="4" id="KW-1185">Reference proteome</keyword>
<organism evidence="3 4">
    <name type="scientific">Croceitalea marina</name>
    <dbReference type="NCBI Taxonomy" id="1775166"/>
    <lineage>
        <taxon>Bacteria</taxon>
        <taxon>Pseudomonadati</taxon>
        <taxon>Bacteroidota</taxon>
        <taxon>Flavobacteriia</taxon>
        <taxon>Flavobacteriales</taxon>
        <taxon>Flavobacteriaceae</taxon>
        <taxon>Croceitalea</taxon>
    </lineage>
</organism>
<feature type="transmembrane region" description="Helical" evidence="2">
    <location>
        <begin position="7"/>
        <end position="27"/>
    </location>
</feature>
<evidence type="ECO:0000256" key="1">
    <source>
        <dbReference type="SAM" id="Coils"/>
    </source>
</evidence>
<keyword evidence="2" id="KW-0812">Transmembrane</keyword>
<evidence type="ECO:0000313" key="4">
    <source>
        <dbReference type="Proteomes" id="UP001597526"/>
    </source>
</evidence>
<dbReference type="EMBL" id="JBHULB010000007">
    <property type="protein sequence ID" value="MFD2586492.1"/>
    <property type="molecule type" value="Genomic_DNA"/>
</dbReference>
<evidence type="ECO:0008006" key="5">
    <source>
        <dbReference type="Google" id="ProtNLM"/>
    </source>
</evidence>
<comment type="caution">
    <text evidence="3">The sequence shown here is derived from an EMBL/GenBank/DDBJ whole genome shotgun (WGS) entry which is preliminary data.</text>
</comment>
<keyword evidence="2" id="KW-0472">Membrane</keyword>
<evidence type="ECO:0000313" key="3">
    <source>
        <dbReference type="EMBL" id="MFD2586492.1"/>
    </source>
</evidence>
<name>A0ABW5MT63_9FLAO</name>
<dbReference type="RefSeq" id="WP_377766068.1">
    <property type="nucleotide sequence ID" value="NZ_JBHULB010000007.1"/>
</dbReference>
<sequence length="240" mass="26882">MNLNRKQLSLIITIFSMAIVLLLLYSIRLGAKQEDEYVIEMALADEDLEELLQEEEKRLEEMASNADPIKSHMAFNQTAKPSVGSPEPLKTLQEIMEERAMNEAPNDLLTSDGGYAANLKELAKQREEKKKQLGEKEAQKKEFTNNLAEKRTSISYSLVDRNAYDLPPPIYTCIEAGKVVINIQVDSNGYVTETSFNEKSSTTTNGCLVDNAMGYAEKAYFNSSNKASQKGTITYLFQGK</sequence>
<feature type="coiled-coil region" evidence="1">
    <location>
        <begin position="34"/>
        <end position="65"/>
    </location>
</feature>
<proteinExistence type="predicted"/>
<evidence type="ECO:0000256" key="2">
    <source>
        <dbReference type="SAM" id="Phobius"/>
    </source>
</evidence>
<reference evidence="4" key="1">
    <citation type="journal article" date="2019" name="Int. J. Syst. Evol. Microbiol.">
        <title>The Global Catalogue of Microorganisms (GCM) 10K type strain sequencing project: providing services to taxonomists for standard genome sequencing and annotation.</title>
        <authorList>
            <consortium name="The Broad Institute Genomics Platform"/>
            <consortium name="The Broad Institute Genome Sequencing Center for Infectious Disease"/>
            <person name="Wu L."/>
            <person name="Ma J."/>
        </authorList>
    </citation>
    <scope>NUCLEOTIDE SEQUENCE [LARGE SCALE GENOMIC DNA]</scope>
    <source>
        <strain evidence="4">KCTC 52368</strain>
    </source>
</reference>
<keyword evidence="2" id="KW-1133">Transmembrane helix</keyword>
<accession>A0ABW5MT63</accession>
<feature type="coiled-coil region" evidence="1">
    <location>
        <begin position="116"/>
        <end position="146"/>
    </location>
</feature>
<keyword evidence="1" id="KW-0175">Coiled coil</keyword>
<gene>
    <name evidence="3" type="ORF">ACFSQJ_06100</name>
</gene>
<protein>
    <recommendedName>
        <fullName evidence="5">Energy transducer TonB</fullName>
    </recommendedName>
</protein>
<dbReference type="Proteomes" id="UP001597526">
    <property type="component" value="Unassembled WGS sequence"/>
</dbReference>